<sequence>MANQSGSVPQFLHGGVQNLATKMPAAVPNGAPPQWGQEVDFKSTLTSQTAPHLSATNGTRSSSQHSHPGSLSSHSSRDSSPAPSRIGVVHPNAWSTSNPNNPVANNNIPATNPNSYQHPLQPPYNSGGPIISNHSLPASSAPTPSFQPSVGQRMPPIGQVPARQQVPPKSVPSQASVPPGSTPSSTFGQSVQVPNPTSTSQAGVPSFAPADNAHQQATVNPFTGASSSNAAFPNSFGPPQYSQAPSNQAANLGQQPSSLQGPGLQRPGQTFPTPSTARVAPVSQQPPGQPSPMHMPLTSSQQIPTGHVAPARPSGQQMPLGPGQQMPPGPGQQMPPGPGQQMPPGPGQQGPPGPGQQGPPGLGQLGPPGPVQQGPQGPGQQIPPGPGQQGPPAPGQQFPPGPGQQYPPGSGQQFSMGPGGRMPPGPGQPPYPGLRQQMPPMPAPGPGQRLPPAPGSQTVPAPGSQPPVPGQQVYPGPQMNRPLQPGQLPPMQMPPGQWPAGNGGAATAQRPSYPTQPGPGPQPYNSQPSDQSLSGPALQRPLQPMQPLGSTGQYPTQQMAAHPGNDFRRYPQHPHATSPDSLTSPMSNMSVTQAGFNKLWGQENYDLLQSRNILPPEKEEPPKVKLVADFQSSVNCSPDIFRCTLTRIPETDSLLKKSRLPLGVLIHPFRDLNNLPVIQCSPIVRCRVCRTYINPFVYFIDEKHWKCNLCFRVNELPDEFSYDPATRTYGEPMRRPEVKSSTIEFIAPAEYMLRPPQPAVYLFLLDVSRLAVESGYLQLVCETILSELESLPGDGRTSVGFITYDSSVHFYSLAEGLSAPQQMVVMDIEDVFLPCPENLLANLGERKELVQNLLHLLPSKFSETFDTGSALGAALQAAFKLMSPTGGRVTVFQCCLPNKGPGALKPREDPANRASKDVPHLNPATDFYKQLALEFSGQQTAVDLFLLNQQYSDLATISGVSRFSGGCIYHFPLFQSSNIQLAESFEFGLRRYLERKIGFEAVMRIRCSRGLSIHTFHGNFYVRSTDLLSLPNINPDAGFGMQVSIEENLSDMQSVCFQAALLYTSGKGERRIRVHTLCLPIAASLPDILHSADQQCIIGLLAKMAVDRSQQSSLTDARDAFINVVIDALSAYKVTQSSTMGAGLLAPRSLRLLPLYILALLKNVAFRSGTNTRLDDRVYAMCQMKTLPLSNLIQLIYPDLYPVLSLDQYVSDVTSYQEEILIDGMHVAIPPRLHLSAEKVSSQGVFLLDAGDQMLLLVGRAVPPMFCENILGVSSFNAIPEDMFELPEIDCEDSRKMRNFITYLQSEKPYCATLHVIREDSKFRSKFFDRLIEDRTESSLSYYEFLQHIKNQIK</sequence>
<comment type="similarity">
    <text evidence="4">Belongs to the SEC23/SEC24 family. SEC24 subfamily.</text>
</comment>
<dbReference type="InterPro" id="IPR006896">
    <property type="entry name" value="Sec23/24_trunk_dom"/>
</dbReference>
<dbReference type="FunFam" id="2.30.30.380:FF:000004">
    <property type="entry name" value="SEC24 homolog B, COPII coat complex component"/>
    <property type="match status" value="1"/>
</dbReference>
<protein>
    <recommendedName>
        <fullName evidence="21">Protein transport protein Sec24A</fullName>
    </recommendedName>
</protein>
<dbReference type="SUPFAM" id="SSF82754">
    <property type="entry name" value="C-terminal, gelsolin-like domain of Sec23/24"/>
    <property type="match status" value="1"/>
</dbReference>
<evidence type="ECO:0000259" key="17">
    <source>
        <dbReference type="Pfam" id="PF04815"/>
    </source>
</evidence>
<evidence type="ECO:0000256" key="7">
    <source>
        <dbReference type="ARBA" id="ARBA00022824"/>
    </source>
</evidence>
<evidence type="ECO:0000256" key="6">
    <source>
        <dbReference type="ARBA" id="ARBA00022490"/>
    </source>
</evidence>
<evidence type="ECO:0000256" key="1">
    <source>
        <dbReference type="ARBA" id="ARBA00004299"/>
    </source>
</evidence>
<feature type="compositionally biased region" description="Pro residues" evidence="13">
    <location>
        <begin position="381"/>
        <end position="402"/>
    </location>
</feature>
<keyword evidence="8" id="KW-0931">ER-Golgi transport</keyword>
<dbReference type="EMBL" id="JAPTSV010000003">
    <property type="protein sequence ID" value="KAJ1529413.1"/>
    <property type="molecule type" value="Genomic_DNA"/>
</dbReference>
<dbReference type="Pfam" id="PF04815">
    <property type="entry name" value="Sec23_helical"/>
    <property type="match status" value="1"/>
</dbReference>
<dbReference type="Pfam" id="PF08033">
    <property type="entry name" value="Sec23_BS"/>
    <property type="match status" value="1"/>
</dbReference>
<evidence type="ECO:0000256" key="5">
    <source>
        <dbReference type="ARBA" id="ARBA00022448"/>
    </source>
</evidence>
<evidence type="ECO:0008006" key="21">
    <source>
        <dbReference type="Google" id="ProtNLM"/>
    </source>
</evidence>
<dbReference type="PANTHER" id="PTHR13803:SF39">
    <property type="entry name" value="SECRETORY 24AB, ISOFORM A"/>
    <property type="match status" value="1"/>
</dbReference>
<keyword evidence="12" id="KW-0968">Cytoplasmic vesicle</keyword>
<feature type="compositionally biased region" description="Low complexity" evidence="13">
    <location>
        <begin position="98"/>
        <end position="114"/>
    </location>
</feature>
<evidence type="ECO:0000259" key="15">
    <source>
        <dbReference type="Pfam" id="PF04810"/>
    </source>
</evidence>
<feature type="compositionally biased region" description="Low complexity" evidence="13">
    <location>
        <begin position="470"/>
        <end position="486"/>
    </location>
</feature>
<feature type="compositionally biased region" description="Low complexity" evidence="13">
    <location>
        <begin position="60"/>
        <end position="85"/>
    </location>
</feature>
<evidence type="ECO:0000259" key="16">
    <source>
        <dbReference type="Pfam" id="PF04811"/>
    </source>
</evidence>
<feature type="compositionally biased region" description="Low complexity" evidence="13">
    <location>
        <begin position="315"/>
        <end position="324"/>
    </location>
</feature>
<feature type="compositionally biased region" description="Low complexity" evidence="13">
    <location>
        <begin position="371"/>
        <end position="380"/>
    </location>
</feature>
<dbReference type="SUPFAM" id="SSF81995">
    <property type="entry name" value="beta-sandwich domain of Sec23/24"/>
    <property type="match status" value="1"/>
</dbReference>
<dbReference type="GO" id="GO:0090110">
    <property type="term" value="P:COPII-coated vesicle cargo loading"/>
    <property type="evidence" value="ECO:0007669"/>
    <property type="project" value="TreeGrafter"/>
</dbReference>
<feature type="domain" description="Sec23/Sec24 helical" evidence="17">
    <location>
        <begin position="1093"/>
        <end position="1193"/>
    </location>
</feature>
<dbReference type="Gene3D" id="1.20.120.730">
    <property type="entry name" value="Sec23/Sec24 helical domain"/>
    <property type="match status" value="1"/>
</dbReference>
<feature type="compositionally biased region" description="Polar residues" evidence="13">
    <location>
        <begin position="132"/>
        <end position="150"/>
    </location>
</feature>
<dbReference type="InterPro" id="IPR036180">
    <property type="entry name" value="Gelsolin-like_dom_sf"/>
</dbReference>
<dbReference type="InterPro" id="IPR007123">
    <property type="entry name" value="Gelsolin-like_dom"/>
</dbReference>
<feature type="domain" description="Zinc finger Sec23/Sec24-type" evidence="15">
    <location>
        <begin position="683"/>
        <end position="720"/>
    </location>
</feature>
<evidence type="ECO:0000259" key="18">
    <source>
        <dbReference type="Pfam" id="PF08033"/>
    </source>
</evidence>
<keyword evidence="5" id="KW-0813">Transport</keyword>
<dbReference type="InterPro" id="IPR006895">
    <property type="entry name" value="Znf_Sec23_Sec24"/>
</dbReference>
<dbReference type="GO" id="GO:0030127">
    <property type="term" value="C:COPII vesicle coat"/>
    <property type="evidence" value="ECO:0007669"/>
    <property type="project" value="InterPro"/>
</dbReference>
<evidence type="ECO:0000256" key="9">
    <source>
        <dbReference type="ARBA" id="ARBA00022927"/>
    </source>
</evidence>
<keyword evidence="7" id="KW-0256">Endoplasmic reticulum</keyword>
<keyword evidence="11" id="KW-0472">Membrane</keyword>
<keyword evidence="9" id="KW-0653">Protein transport</keyword>
<evidence type="ECO:0000256" key="3">
    <source>
        <dbReference type="ARBA" id="ARBA00004397"/>
    </source>
</evidence>
<evidence type="ECO:0000259" key="14">
    <source>
        <dbReference type="Pfam" id="PF00626"/>
    </source>
</evidence>
<dbReference type="SUPFAM" id="SSF82919">
    <property type="entry name" value="Zn-finger domain of Sec23/24"/>
    <property type="match status" value="1"/>
</dbReference>
<feature type="compositionally biased region" description="Polar residues" evidence="13">
    <location>
        <begin position="525"/>
        <end position="534"/>
    </location>
</feature>
<feature type="compositionally biased region" description="Pro residues" evidence="13">
    <location>
        <begin position="439"/>
        <end position="454"/>
    </location>
</feature>
<name>A0AAV7XSM8_9NEOP</name>
<dbReference type="InterPro" id="IPR006900">
    <property type="entry name" value="Sec23/24_helical_dom"/>
</dbReference>
<dbReference type="InterPro" id="IPR029006">
    <property type="entry name" value="ADF-H/Gelsolin-like_dom_sf"/>
</dbReference>
<dbReference type="Gene3D" id="2.30.30.380">
    <property type="entry name" value="Zn-finger domain of Sec23/24"/>
    <property type="match status" value="1"/>
</dbReference>
<dbReference type="CDD" id="cd01479">
    <property type="entry name" value="Sec24-like"/>
    <property type="match status" value="1"/>
</dbReference>
<comment type="caution">
    <text evidence="19">The sequence shown here is derived from an EMBL/GenBank/DDBJ whole genome shotgun (WGS) entry which is preliminary data.</text>
</comment>
<reference evidence="19" key="1">
    <citation type="submission" date="2022-12" db="EMBL/GenBank/DDBJ databases">
        <title>Chromosome-level genome assembly of the bean flower thrips Megalurothrips usitatus.</title>
        <authorList>
            <person name="Ma L."/>
            <person name="Liu Q."/>
            <person name="Li H."/>
            <person name="Cai W."/>
        </authorList>
    </citation>
    <scope>NUCLEOTIDE SEQUENCE</scope>
    <source>
        <strain evidence="19">Cailab_2022a</strain>
    </source>
</reference>
<feature type="compositionally biased region" description="Pro residues" evidence="13">
    <location>
        <begin position="325"/>
        <end position="354"/>
    </location>
</feature>
<evidence type="ECO:0000256" key="12">
    <source>
        <dbReference type="ARBA" id="ARBA00023329"/>
    </source>
</evidence>
<feature type="compositionally biased region" description="Gly residues" evidence="13">
    <location>
        <begin position="355"/>
        <end position="366"/>
    </location>
</feature>
<dbReference type="Gene3D" id="3.40.50.410">
    <property type="entry name" value="von Willebrand factor, type A domain"/>
    <property type="match status" value="1"/>
</dbReference>
<feature type="region of interest" description="Disordered" evidence="13">
    <location>
        <begin position="23"/>
        <end position="585"/>
    </location>
</feature>
<dbReference type="GO" id="GO:0070971">
    <property type="term" value="C:endoplasmic reticulum exit site"/>
    <property type="evidence" value="ECO:0007669"/>
    <property type="project" value="TreeGrafter"/>
</dbReference>
<dbReference type="InterPro" id="IPR036175">
    <property type="entry name" value="Sec23/24_helical_dom_sf"/>
</dbReference>
<dbReference type="PANTHER" id="PTHR13803">
    <property type="entry name" value="SEC24-RELATED PROTEIN"/>
    <property type="match status" value="1"/>
</dbReference>
<feature type="compositionally biased region" description="Low complexity" evidence="13">
    <location>
        <begin position="403"/>
        <end position="413"/>
    </location>
</feature>
<feature type="compositionally biased region" description="Low complexity" evidence="13">
    <location>
        <begin position="225"/>
        <end position="235"/>
    </location>
</feature>
<dbReference type="Proteomes" id="UP001075354">
    <property type="component" value="Chromosome 3"/>
</dbReference>
<dbReference type="Gene3D" id="3.40.20.10">
    <property type="entry name" value="Severin"/>
    <property type="match status" value="1"/>
</dbReference>
<evidence type="ECO:0000256" key="4">
    <source>
        <dbReference type="ARBA" id="ARBA00008334"/>
    </source>
</evidence>
<dbReference type="GO" id="GO:0000149">
    <property type="term" value="F:SNARE binding"/>
    <property type="evidence" value="ECO:0007669"/>
    <property type="project" value="TreeGrafter"/>
</dbReference>
<feature type="domain" description="Sec23/Sec24 trunk" evidence="16">
    <location>
        <begin position="756"/>
        <end position="984"/>
    </location>
</feature>
<feature type="compositionally biased region" description="Polar residues" evidence="13">
    <location>
        <begin position="43"/>
        <end position="59"/>
    </location>
</feature>
<evidence type="ECO:0000313" key="19">
    <source>
        <dbReference type="EMBL" id="KAJ1529413.1"/>
    </source>
</evidence>
<dbReference type="GO" id="GO:0005789">
    <property type="term" value="C:endoplasmic reticulum membrane"/>
    <property type="evidence" value="ECO:0007669"/>
    <property type="project" value="UniProtKB-SubCell"/>
</dbReference>
<dbReference type="InterPro" id="IPR012990">
    <property type="entry name" value="Beta-sandwich_Sec23_24"/>
</dbReference>
<feature type="compositionally biased region" description="Pro residues" evidence="13">
    <location>
        <begin position="487"/>
        <end position="497"/>
    </location>
</feature>
<proteinExistence type="inferred from homology"/>
<feature type="compositionally biased region" description="Polar residues" evidence="13">
    <location>
        <begin position="548"/>
        <end position="559"/>
    </location>
</feature>
<gene>
    <name evidence="19" type="ORF">ONE63_006193</name>
</gene>
<keyword evidence="6" id="KW-0963">Cytoplasm</keyword>
<feature type="compositionally biased region" description="Low complexity" evidence="13">
    <location>
        <begin position="281"/>
        <end position="296"/>
    </location>
</feature>
<dbReference type="InterPro" id="IPR041742">
    <property type="entry name" value="Sec24-like_trunk_dom"/>
</dbReference>
<feature type="compositionally biased region" description="Polar residues" evidence="13">
    <location>
        <begin position="267"/>
        <end position="276"/>
    </location>
</feature>
<feature type="compositionally biased region" description="Polar residues" evidence="13">
    <location>
        <begin position="240"/>
        <end position="260"/>
    </location>
</feature>
<dbReference type="InterPro" id="IPR036465">
    <property type="entry name" value="vWFA_dom_sf"/>
</dbReference>
<accession>A0AAV7XSM8</accession>
<evidence type="ECO:0000313" key="20">
    <source>
        <dbReference type="Proteomes" id="UP001075354"/>
    </source>
</evidence>
<evidence type="ECO:0000256" key="13">
    <source>
        <dbReference type="SAM" id="MobiDB-lite"/>
    </source>
</evidence>
<dbReference type="GO" id="GO:0000139">
    <property type="term" value="C:Golgi membrane"/>
    <property type="evidence" value="ECO:0007669"/>
    <property type="project" value="UniProtKB-SubCell"/>
</dbReference>
<feature type="domain" description="Gelsolin-like" evidence="14">
    <location>
        <begin position="1230"/>
        <end position="1301"/>
    </location>
</feature>
<dbReference type="Pfam" id="PF00626">
    <property type="entry name" value="Gelsolin"/>
    <property type="match status" value="1"/>
</dbReference>
<evidence type="ECO:0000256" key="10">
    <source>
        <dbReference type="ARBA" id="ARBA00023034"/>
    </source>
</evidence>
<feature type="domain" description="Sec23/Sec24 beta-sandwich" evidence="18">
    <location>
        <begin position="998"/>
        <end position="1081"/>
    </location>
</feature>
<dbReference type="GO" id="GO:0008270">
    <property type="term" value="F:zinc ion binding"/>
    <property type="evidence" value="ECO:0007669"/>
    <property type="project" value="InterPro"/>
</dbReference>
<feature type="compositionally biased region" description="Pro residues" evidence="13">
    <location>
        <begin position="421"/>
        <end position="432"/>
    </location>
</feature>
<evidence type="ECO:0000256" key="2">
    <source>
        <dbReference type="ARBA" id="ARBA00004394"/>
    </source>
</evidence>
<evidence type="ECO:0000256" key="8">
    <source>
        <dbReference type="ARBA" id="ARBA00022892"/>
    </source>
</evidence>
<evidence type="ECO:0000256" key="11">
    <source>
        <dbReference type="ARBA" id="ARBA00023136"/>
    </source>
</evidence>
<dbReference type="InterPro" id="IPR036174">
    <property type="entry name" value="Znf_Sec23_Sec24_sf"/>
</dbReference>
<keyword evidence="20" id="KW-1185">Reference proteome</keyword>
<dbReference type="SUPFAM" id="SSF53300">
    <property type="entry name" value="vWA-like"/>
    <property type="match status" value="1"/>
</dbReference>
<dbReference type="GO" id="GO:0006886">
    <property type="term" value="P:intracellular protein transport"/>
    <property type="evidence" value="ECO:0007669"/>
    <property type="project" value="InterPro"/>
</dbReference>
<dbReference type="Pfam" id="PF04811">
    <property type="entry name" value="Sec23_trunk"/>
    <property type="match status" value="1"/>
</dbReference>
<comment type="subcellular location">
    <subcellularLocation>
        <location evidence="1">Cytoplasmic vesicle</location>
        <location evidence="1">COPII-coated vesicle membrane</location>
        <topology evidence="1">Peripheral membrane protein</topology>
        <orientation evidence="1">Cytoplasmic side</orientation>
    </subcellularLocation>
    <subcellularLocation>
        <location evidence="3">Endoplasmic reticulum membrane</location>
        <topology evidence="3">Peripheral membrane protein</topology>
        <orientation evidence="3">Cytoplasmic side</orientation>
    </subcellularLocation>
    <subcellularLocation>
        <location evidence="2">Golgi apparatus membrane</location>
    </subcellularLocation>
</comment>
<dbReference type="SUPFAM" id="SSF81811">
    <property type="entry name" value="Helical domain of Sec23/24"/>
    <property type="match status" value="1"/>
</dbReference>
<keyword evidence="10" id="KW-0333">Golgi apparatus</keyword>
<dbReference type="InterPro" id="IPR050550">
    <property type="entry name" value="SEC23_SEC24_subfamily"/>
</dbReference>
<dbReference type="Pfam" id="PF04810">
    <property type="entry name" value="zf-Sec23_Sec24"/>
    <property type="match status" value="1"/>
</dbReference>
<feature type="compositionally biased region" description="Polar residues" evidence="13">
    <location>
        <begin position="182"/>
        <end position="203"/>
    </location>
</feature>
<feature type="compositionally biased region" description="Polar residues" evidence="13">
    <location>
        <begin position="213"/>
        <end position="224"/>
    </location>
</feature>
<organism evidence="19 20">
    <name type="scientific">Megalurothrips usitatus</name>
    <name type="common">bean blossom thrips</name>
    <dbReference type="NCBI Taxonomy" id="439358"/>
    <lineage>
        <taxon>Eukaryota</taxon>
        <taxon>Metazoa</taxon>
        <taxon>Ecdysozoa</taxon>
        <taxon>Arthropoda</taxon>
        <taxon>Hexapoda</taxon>
        <taxon>Insecta</taxon>
        <taxon>Pterygota</taxon>
        <taxon>Neoptera</taxon>
        <taxon>Paraneoptera</taxon>
        <taxon>Thysanoptera</taxon>
        <taxon>Terebrantia</taxon>
        <taxon>Thripoidea</taxon>
        <taxon>Thripidae</taxon>
        <taxon>Megalurothrips</taxon>
    </lineage>
</organism>
<dbReference type="Gene3D" id="2.60.40.1670">
    <property type="entry name" value="beta-sandwich domain of Sec23/24"/>
    <property type="match status" value="1"/>
</dbReference>